<evidence type="ECO:0000313" key="1">
    <source>
        <dbReference type="EMBL" id="PZQ84599.1"/>
    </source>
</evidence>
<comment type="caution">
    <text evidence="1">The sequence shown here is derived from an EMBL/GenBank/DDBJ whole genome shotgun (WGS) entry which is preliminary data.</text>
</comment>
<accession>A0A2W5R789</accession>
<protein>
    <submittedName>
        <fullName evidence="1">Uncharacterized protein</fullName>
    </submittedName>
</protein>
<reference evidence="1 2" key="1">
    <citation type="submission" date="2017-08" db="EMBL/GenBank/DDBJ databases">
        <title>Infants hospitalized years apart are colonized by the same room-sourced microbial strains.</title>
        <authorList>
            <person name="Brooks B."/>
            <person name="Olm M.R."/>
            <person name="Firek B.A."/>
            <person name="Baker R."/>
            <person name="Thomas B.C."/>
            <person name="Morowitz M.J."/>
            <person name="Banfield J.F."/>
        </authorList>
    </citation>
    <scope>NUCLEOTIDE SEQUENCE [LARGE SCALE GENOMIC DNA]</scope>
    <source>
        <strain evidence="1">S2_005_001_R2_27</strain>
    </source>
</reference>
<gene>
    <name evidence="1" type="ORF">DI549_04365</name>
</gene>
<name>A0A2W5R789_ANCNO</name>
<organism evidence="1 2">
    <name type="scientific">Ancylobacter novellus</name>
    <name type="common">Thiobacillus novellus</name>
    <dbReference type="NCBI Taxonomy" id="921"/>
    <lineage>
        <taxon>Bacteria</taxon>
        <taxon>Pseudomonadati</taxon>
        <taxon>Pseudomonadota</taxon>
        <taxon>Alphaproteobacteria</taxon>
        <taxon>Hyphomicrobiales</taxon>
        <taxon>Xanthobacteraceae</taxon>
        <taxon>Ancylobacter</taxon>
    </lineage>
</organism>
<dbReference type="AlphaFoldDB" id="A0A2W5R789"/>
<dbReference type="EMBL" id="QFQD01000008">
    <property type="protein sequence ID" value="PZQ84599.1"/>
    <property type="molecule type" value="Genomic_DNA"/>
</dbReference>
<sequence>MRIRKDAVMPPVVNHAEVQTPANIRQSKPLLASQPAALAGDKKVVVVSAPVGSIAALESTLGF</sequence>
<proteinExistence type="predicted"/>
<evidence type="ECO:0000313" key="2">
    <source>
        <dbReference type="Proteomes" id="UP000248887"/>
    </source>
</evidence>
<dbReference type="Proteomes" id="UP000248887">
    <property type="component" value="Unassembled WGS sequence"/>
</dbReference>